<keyword evidence="6" id="KW-1185">Reference proteome</keyword>
<evidence type="ECO:0000259" key="3">
    <source>
        <dbReference type="Pfam" id="PF17171"/>
    </source>
</evidence>
<dbReference type="Pfam" id="PF17171">
    <property type="entry name" value="GST_C_6"/>
    <property type="match status" value="1"/>
</dbReference>
<evidence type="ECO:0000259" key="4">
    <source>
        <dbReference type="Pfam" id="PF17172"/>
    </source>
</evidence>
<evidence type="ECO:0000313" key="5">
    <source>
        <dbReference type="EMBL" id="KAK3393864.1"/>
    </source>
</evidence>
<sequence length="278" mass="31522">MAKEEGKEEGKKVAAPAQPRLILYSFDKDNTQHHFSSFVTKLQFRLRYAGITYESAFGSRPQAPKGKIPYVRFLDDSNELMGDSTLVAKRLIDAGEMEDLNAALSPEVRAHDLCLRSMIEDNMYFLLLYERWNENHKAMRDDGPWAHLRGGIRHVFVGFVFRFVRLMLYFQGTGRHSPEEIKRFQTEAIGALADLATAAKDKTTGRDTEPGQQKTPFWILGGEKPTEADFSLFGYLSGLLVTPTQPATVALIKSHPALVDYVERIHKTYFADFRDLGL</sequence>
<comment type="caution">
    <text evidence="5">The sequence shown here is derived from an EMBL/GenBank/DDBJ whole genome shotgun (WGS) entry which is preliminary data.</text>
</comment>
<feature type="domain" description="Metaxin glutathione S-transferase" evidence="3">
    <location>
        <begin position="218"/>
        <end position="265"/>
    </location>
</feature>
<dbReference type="InterPro" id="IPR036282">
    <property type="entry name" value="Glutathione-S-Trfase_C_sf"/>
</dbReference>
<evidence type="ECO:0008006" key="7">
    <source>
        <dbReference type="Google" id="ProtNLM"/>
    </source>
</evidence>
<dbReference type="InterPro" id="IPR026928">
    <property type="entry name" value="FAX/IsoI-like"/>
</dbReference>
<comment type="similarity">
    <text evidence="1">Belongs to the FAX family.</text>
</comment>
<dbReference type="PANTHER" id="PTHR12289">
    <property type="entry name" value="METAXIN RELATED"/>
    <property type="match status" value="1"/>
</dbReference>
<name>A0AAE0U809_9PEZI</name>
<dbReference type="InterPro" id="IPR033468">
    <property type="entry name" value="Metaxin_GST"/>
</dbReference>
<dbReference type="InterPro" id="IPR050931">
    <property type="entry name" value="Mito_Protein_Transport_Metaxin"/>
</dbReference>
<dbReference type="SFLD" id="SFLDS00019">
    <property type="entry name" value="Glutathione_Transferase_(cytos"/>
    <property type="match status" value="1"/>
</dbReference>
<evidence type="ECO:0000256" key="2">
    <source>
        <dbReference type="ARBA" id="ARBA00007409"/>
    </source>
</evidence>
<accession>A0AAE0U809</accession>
<reference evidence="5" key="2">
    <citation type="submission" date="2023-06" db="EMBL/GenBank/DDBJ databases">
        <authorList>
            <consortium name="Lawrence Berkeley National Laboratory"/>
            <person name="Haridas S."/>
            <person name="Hensen N."/>
            <person name="Bonometti L."/>
            <person name="Westerberg I."/>
            <person name="Brannstrom I.O."/>
            <person name="Guillou S."/>
            <person name="Cros-Aarteil S."/>
            <person name="Calhoun S."/>
            <person name="Kuo A."/>
            <person name="Mondo S."/>
            <person name="Pangilinan J."/>
            <person name="Riley R."/>
            <person name="LaButti K."/>
            <person name="Andreopoulos B."/>
            <person name="Lipzen A."/>
            <person name="Chen C."/>
            <person name="Yanf M."/>
            <person name="Daum C."/>
            <person name="Ng V."/>
            <person name="Clum A."/>
            <person name="Steindorff A."/>
            <person name="Ohm R."/>
            <person name="Martin F."/>
            <person name="Silar P."/>
            <person name="Natvig D."/>
            <person name="Lalanne C."/>
            <person name="Gautier V."/>
            <person name="Ament-velasquez S.L."/>
            <person name="Kruys A."/>
            <person name="Hutchinson M.I."/>
            <person name="Powell A.J."/>
            <person name="Barry K."/>
            <person name="Miller A.N."/>
            <person name="Grigoriev I.V."/>
            <person name="Debuchy R."/>
            <person name="Gladieux P."/>
            <person name="Thoren M.H."/>
            <person name="Johannesson H."/>
        </authorList>
    </citation>
    <scope>NUCLEOTIDE SEQUENCE</scope>
    <source>
        <strain evidence="5">CBS 232.78</strain>
    </source>
</reference>
<dbReference type="SFLD" id="SFLDG01200">
    <property type="entry name" value="SUF1.1"/>
    <property type="match status" value="1"/>
</dbReference>
<dbReference type="EMBL" id="JAULSW010000001">
    <property type="protein sequence ID" value="KAK3393864.1"/>
    <property type="molecule type" value="Genomic_DNA"/>
</dbReference>
<dbReference type="Proteomes" id="UP001285441">
    <property type="component" value="Unassembled WGS sequence"/>
</dbReference>
<dbReference type="SUPFAM" id="SSF47616">
    <property type="entry name" value="GST C-terminal domain-like"/>
    <property type="match status" value="1"/>
</dbReference>
<dbReference type="InterPro" id="IPR012336">
    <property type="entry name" value="Thioredoxin-like_fold"/>
</dbReference>
<dbReference type="GO" id="GO:0005737">
    <property type="term" value="C:cytoplasm"/>
    <property type="evidence" value="ECO:0007669"/>
    <property type="project" value="TreeGrafter"/>
</dbReference>
<dbReference type="AlphaFoldDB" id="A0AAE0U809"/>
<dbReference type="SFLD" id="SFLDG01180">
    <property type="entry name" value="SUF1"/>
    <property type="match status" value="1"/>
</dbReference>
<reference evidence="5" key="1">
    <citation type="journal article" date="2023" name="Mol. Phylogenet. Evol.">
        <title>Genome-scale phylogeny and comparative genomics of the fungal order Sordariales.</title>
        <authorList>
            <person name="Hensen N."/>
            <person name="Bonometti L."/>
            <person name="Westerberg I."/>
            <person name="Brannstrom I.O."/>
            <person name="Guillou S."/>
            <person name="Cros-Aarteil S."/>
            <person name="Calhoun S."/>
            <person name="Haridas S."/>
            <person name="Kuo A."/>
            <person name="Mondo S."/>
            <person name="Pangilinan J."/>
            <person name="Riley R."/>
            <person name="LaButti K."/>
            <person name="Andreopoulos B."/>
            <person name="Lipzen A."/>
            <person name="Chen C."/>
            <person name="Yan M."/>
            <person name="Daum C."/>
            <person name="Ng V."/>
            <person name="Clum A."/>
            <person name="Steindorff A."/>
            <person name="Ohm R.A."/>
            <person name="Martin F."/>
            <person name="Silar P."/>
            <person name="Natvig D.O."/>
            <person name="Lalanne C."/>
            <person name="Gautier V."/>
            <person name="Ament-Velasquez S.L."/>
            <person name="Kruys A."/>
            <person name="Hutchinson M.I."/>
            <person name="Powell A.J."/>
            <person name="Barry K."/>
            <person name="Miller A.N."/>
            <person name="Grigoriev I.V."/>
            <person name="Debuchy R."/>
            <person name="Gladieux P."/>
            <person name="Hiltunen Thoren M."/>
            <person name="Johannesson H."/>
        </authorList>
    </citation>
    <scope>NUCLEOTIDE SEQUENCE</scope>
    <source>
        <strain evidence="5">CBS 232.78</strain>
    </source>
</reference>
<proteinExistence type="inferred from homology"/>
<comment type="similarity">
    <text evidence="2">Belongs to the GST superfamily.</text>
</comment>
<feature type="domain" description="Thioredoxin-like fold" evidence="4">
    <location>
        <begin position="38"/>
        <end position="135"/>
    </location>
</feature>
<dbReference type="Pfam" id="PF17172">
    <property type="entry name" value="GST_N_4"/>
    <property type="match status" value="1"/>
</dbReference>
<dbReference type="InterPro" id="IPR040079">
    <property type="entry name" value="Glutathione_S-Trfase"/>
</dbReference>
<protein>
    <recommendedName>
        <fullName evidence="7">Thioredoxin-like fold domain-containing protein</fullName>
    </recommendedName>
</protein>
<organism evidence="5 6">
    <name type="scientific">Podospora didyma</name>
    <dbReference type="NCBI Taxonomy" id="330526"/>
    <lineage>
        <taxon>Eukaryota</taxon>
        <taxon>Fungi</taxon>
        <taxon>Dikarya</taxon>
        <taxon>Ascomycota</taxon>
        <taxon>Pezizomycotina</taxon>
        <taxon>Sordariomycetes</taxon>
        <taxon>Sordariomycetidae</taxon>
        <taxon>Sordariales</taxon>
        <taxon>Podosporaceae</taxon>
        <taxon>Podospora</taxon>
    </lineage>
</organism>
<evidence type="ECO:0000256" key="1">
    <source>
        <dbReference type="ARBA" id="ARBA00006475"/>
    </source>
</evidence>
<evidence type="ECO:0000313" key="6">
    <source>
        <dbReference type="Proteomes" id="UP001285441"/>
    </source>
</evidence>
<dbReference type="PANTHER" id="PTHR12289:SF41">
    <property type="entry name" value="FAILED AXON CONNECTIONS-RELATED"/>
    <property type="match status" value="1"/>
</dbReference>
<gene>
    <name evidence="5" type="ORF">B0H63DRAFT_459413</name>
</gene>